<sequence>MRKIFYRIHKYLAIIFFIPLIVIGFSGSVLVYKTEFDNLIMPNVVSVTPGGQRVKFDDMTRNINNTYINHEIVGWLINTDNTKSDRVYLIEHNDTQWKSIYIDQYTGKIMDKLKPHDSYLSDIILEIHDNLLLGQNGRIMVGILGLIMFFIGVSGFVIYNRFWINLFKLRFKNIAVAMTDIHKFIGVWASALLFIIGLTGSWWALNFLFKQAGQIDENFRINEKIYNKNLSIDELFEKSQIDFDGFIPYYISYPFYIDRNITFYGMNKNQNFLHHQYSNQVSYDKQSGKLIEIKNIENAKISDRFLSTFRKAHFGYYNEVTKFIWFLVGLTPFMLSITGIYLWLKRKKIRK</sequence>
<dbReference type="EMBL" id="CP043435">
    <property type="protein sequence ID" value="QEL44826.1"/>
    <property type="molecule type" value="Genomic_DNA"/>
</dbReference>
<keyword evidence="1" id="KW-0472">Membrane</keyword>
<feature type="transmembrane region" description="Helical" evidence="1">
    <location>
        <begin position="184"/>
        <end position="205"/>
    </location>
</feature>
<name>A0AAE6IYG5_CAMFE</name>
<proteinExistence type="predicted"/>
<gene>
    <name evidence="2" type="ORF">CFVT_0872</name>
</gene>
<feature type="transmembrane region" description="Helical" evidence="1">
    <location>
        <begin position="323"/>
        <end position="344"/>
    </location>
</feature>
<dbReference type="RefSeq" id="WP_002849374.1">
    <property type="nucleotide sequence ID" value="NZ_CP043435.1"/>
</dbReference>
<dbReference type="Pfam" id="PF03929">
    <property type="entry name" value="PepSY_TM"/>
    <property type="match status" value="1"/>
</dbReference>
<dbReference type="AlphaFoldDB" id="A0AAE6IYG5"/>
<organism evidence="2 3">
    <name type="scientific">Campylobacter fetus subsp. venerealis NCTC 10354</name>
    <dbReference type="NCBI Taxonomy" id="983328"/>
    <lineage>
        <taxon>Bacteria</taxon>
        <taxon>Pseudomonadati</taxon>
        <taxon>Campylobacterota</taxon>
        <taxon>Epsilonproteobacteria</taxon>
        <taxon>Campylobacterales</taxon>
        <taxon>Campylobacteraceae</taxon>
        <taxon>Campylobacter</taxon>
        <taxon>Campylobacter fetus subsp. venerealis bv. venerealis</taxon>
    </lineage>
</organism>
<evidence type="ECO:0000256" key="1">
    <source>
        <dbReference type="SAM" id="Phobius"/>
    </source>
</evidence>
<dbReference type="InterPro" id="IPR005625">
    <property type="entry name" value="PepSY-ass_TM"/>
</dbReference>
<feature type="transmembrane region" description="Helical" evidence="1">
    <location>
        <begin position="12"/>
        <end position="32"/>
    </location>
</feature>
<evidence type="ECO:0000313" key="2">
    <source>
        <dbReference type="EMBL" id="QEL44826.1"/>
    </source>
</evidence>
<feature type="transmembrane region" description="Helical" evidence="1">
    <location>
        <begin position="139"/>
        <end position="163"/>
    </location>
</feature>
<reference evidence="2 3" key="1">
    <citation type="submission" date="2019-08" db="EMBL/GenBank/DDBJ databases">
        <title>Complete genomes of the Campylobacter fetus subsp. venerealis, Campylobacter lari subsp. concheus, Campylobacter sputorum bv. sputorum and Campylobacter volucris type strains.</title>
        <authorList>
            <person name="Miller W.G."/>
            <person name="Yee E."/>
        </authorList>
    </citation>
    <scope>NUCLEOTIDE SEQUENCE [LARGE SCALE GENOMIC DNA]</scope>
    <source>
        <strain evidence="2 3">NCTC 10354</strain>
    </source>
</reference>
<protein>
    <submittedName>
        <fullName evidence="2">Iron-regulated membrane protein</fullName>
    </submittedName>
</protein>
<dbReference type="PANTHER" id="PTHR34219:SF8">
    <property type="entry name" value="PEPSY DOMAIN-CONTAINING PROTEIN"/>
    <property type="match status" value="1"/>
</dbReference>
<evidence type="ECO:0000313" key="3">
    <source>
        <dbReference type="Proteomes" id="UP000322035"/>
    </source>
</evidence>
<accession>A0AAE6IYG5</accession>
<keyword evidence="1" id="KW-1133">Transmembrane helix</keyword>
<dbReference type="Proteomes" id="UP000322035">
    <property type="component" value="Chromosome"/>
</dbReference>
<dbReference type="PANTHER" id="PTHR34219">
    <property type="entry name" value="IRON-REGULATED INNER MEMBRANE PROTEIN-RELATED"/>
    <property type="match status" value="1"/>
</dbReference>
<keyword evidence="1" id="KW-0812">Transmembrane</keyword>